<evidence type="ECO:0000313" key="5">
    <source>
        <dbReference type="Proteomes" id="UP000515947"/>
    </source>
</evidence>
<dbReference type="GO" id="GO:0016747">
    <property type="term" value="F:acyltransferase activity, transferring groups other than amino-acyl groups"/>
    <property type="evidence" value="ECO:0007669"/>
    <property type="project" value="InterPro"/>
</dbReference>
<accession>A0A7G9R794</accession>
<gene>
    <name evidence="4" type="ORF">H9L09_12770</name>
</gene>
<dbReference type="KEGG" id="nmes:H9L09_12770"/>
<dbReference type="PROSITE" id="PS51186">
    <property type="entry name" value="GNAT"/>
    <property type="match status" value="1"/>
</dbReference>
<protein>
    <submittedName>
        <fullName evidence="4">GNAT family N-acetyltransferase</fullName>
    </submittedName>
</protein>
<reference evidence="4 5" key="1">
    <citation type="submission" date="2020-08" db="EMBL/GenBank/DDBJ databases">
        <title>Genome sequence of Nocardioides mesophilus KACC 16243T.</title>
        <authorList>
            <person name="Hyun D.-W."/>
            <person name="Bae J.-W."/>
        </authorList>
    </citation>
    <scope>NUCLEOTIDE SEQUENCE [LARGE SCALE GENOMIC DNA]</scope>
    <source>
        <strain evidence="4 5">KACC 16243</strain>
    </source>
</reference>
<organism evidence="4 5">
    <name type="scientific">Nocardioides mesophilus</name>
    <dbReference type="NCBI Taxonomy" id="433659"/>
    <lineage>
        <taxon>Bacteria</taxon>
        <taxon>Bacillati</taxon>
        <taxon>Actinomycetota</taxon>
        <taxon>Actinomycetes</taxon>
        <taxon>Propionibacteriales</taxon>
        <taxon>Nocardioidaceae</taxon>
        <taxon>Nocardioides</taxon>
    </lineage>
</organism>
<evidence type="ECO:0000256" key="1">
    <source>
        <dbReference type="ARBA" id="ARBA00022679"/>
    </source>
</evidence>
<dbReference type="PANTHER" id="PTHR43877">
    <property type="entry name" value="AMINOALKYLPHOSPHONATE N-ACETYLTRANSFERASE-RELATED-RELATED"/>
    <property type="match status" value="1"/>
</dbReference>
<feature type="domain" description="N-acetyltransferase" evidence="3">
    <location>
        <begin position="186"/>
        <end position="331"/>
    </location>
</feature>
<sequence length="366" mass="37665">MLWRVRTTLADRPGALAHLARRCGERTVNILGLQIFPGVDGVTDELVLRAPEGWGVTELTALVEAAGGTRISVGRCSEHALADGPTRHLSAIRAVLHGTSPVGAVLADLLDADPVGATGPQERLEVDVAGQRVEVRRTEPFTGTEHARAQAFAALVGDLVERGLTDPVPEPAAPPGRPVGRSAHGVLLREGTLDDVPALLAMHARCSADTVYRQYAAPLARLDARLARRILRGGEGSLVAEASGAVVGLAALAAAVGDTCELSLLVEDGWQRRGVGTRLLAAATRLAASAGIAEVLLRGPAENPAAIAMVFGSGLRARVRLHDEELQVTVSTRGLAAASPAATGAPGTVGAASAASARLVRGGRRG</sequence>
<dbReference type="RefSeq" id="WP_187577305.1">
    <property type="nucleotide sequence ID" value="NZ_CP060713.1"/>
</dbReference>
<dbReference type="Gene3D" id="3.40.630.30">
    <property type="match status" value="1"/>
</dbReference>
<proteinExistence type="predicted"/>
<dbReference type="Proteomes" id="UP000515947">
    <property type="component" value="Chromosome"/>
</dbReference>
<name>A0A7G9R794_9ACTN</name>
<keyword evidence="2" id="KW-0012">Acyltransferase</keyword>
<keyword evidence="5" id="KW-1185">Reference proteome</keyword>
<dbReference type="InterPro" id="IPR000182">
    <property type="entry name" value="GNAT_dom"/>
</dbReference>
<dbReference type="AlphaFoldDB" id="A0A7G9R794"/>
<dbReference type="InterPro" id="IPR050832">
    <property type="entry name" value="Bact_Acetyltransf"/>
</dbReference>
<dbReference type="Pfam" id="PF00583">
    <property type="entry name" value="Acetyltransf_1"/>
    <property type="match status" value="1"/>
</dbReference>
<dbReference type="InterPro" id="IPR016181">
    <property type="entry name" value="Acyl_CoA_acyltransferase"/>
</dbReference>
<evidence type="ECO:0000256" key="2">
    <source>
        <dbReference type="ARBA" id="ARBA00023315"/>
    </source>
</evidence>
<dbReference type="EMBL" id="CP060713">
    <property type="protein sequence ID" value="QNN51469.1"/>
    <property type="molecule type" value="Genomic_DNA"/>
</dbReference>
<evidence type="ECO:0000313" key="4">
    <source>
        <dbReference type="EMBL" id="QNN51469.1"/>
    </source>
</evidence>
<evidence type="ECO:0000259" key="3">
    <source>
        <dbReference type="PROSITE" id="PS51186"/>
    </source>
</evidence>
<keyword evidence="1 4" id="KW-0808">Transferase</keyword>
<dbReference type="SUPFAM" id="SSF55729">
    <property type="entry name" value="Acyl-CoA N-acyltransferases (Nat)"/>
    <property type="match status" value="1"/>
</dbReference>